<sequence>MIILLSVLFSIGKLEKREIISTVTSMITAINEVNADDFIGLLNDYFIQVTYGAEKKHSKEYETLWTNTFVGNQSGDNQILLFGWSIINCFIKTNTRNQKYVPEK</sequence>
<evidence type="ECO:0000313" key="1">
    <source>
        <dbReference type="EMBL" id="MFC5714414.1"/>
    </source>
</evidence>
<protein>
    <submittedName>
        <fullName evidence="1">Uncharacterized protein</fullName>
    </submittedName>
</protein>
<dbReference type="Proteomes" id="UP001596142">
    <property type="component" value="Unassembled WGS sequence"/>
</dbReference>
<reference evidence="2" key="1">
    <citation type="journal article" date="2019" name="Int. J. Syst. Evol. Microbiol.">
        <title>The Global Catalogue of Microorganisms (GCM) 10K type strain sequencing project: providing services to taxonomists for standard genome sequencing and annotation.</title>
        <authorList>
            <consortium name="The Broad Institute Genomics Platform"/>
            <consortium name="The Broad Institute Genome Sequencing Center for Infectious Disease"/>
            <person name="Wu L."/>
            <person name="Ma J."/>
        </authorList>
    </citation>
    <scope>NUCLEOTIDE SEQUENCE [LARGE SCALE GENOMIC DNA]</scope>
    <source>
        <strain evidence="2">CECT 7184</strain>
    </source>
</reference>
<proteinExistence type="predicted"/>
<evidence type="ECO:0000313" key="2">
    <source>
        <dbReference type="Proteomes" id="UP001596142"/>
    </source>
</evidence>
<keyword evidence="2" id="KW-1185">Reference proteome</keyword>
<dbReference type="EMBL" id="JBHSOZ010000016">
    <property type="protein sequence ID" value="MFC5714414.1"/>
    <property type="molecule type" value="Genomic_DNA"/>
</dbReference>
<dbReference type="RefSeq" id="WP_385943115.1">
    <property type="nucleotide sequence ID" value="NZ_JBHSOZ010000016.1"/>
</dbReference>
<gene>
    <name evidence="1" type="ORF">ACFPU1_16835</name>
</gene>
<comment type="caution">
    <text evidence="1">The sequence shown here is derived from an EMBL/GenBank/DDBJ whole genome shotgun (WGS) entry which is preliminary data.</text>
</comment>
<name>A0ABW0YPK4_9BACI</name>
<accession>A0ABW0YPK4</accession>
<organism evidence="1 2">
    <name type="scientific">Thalassorhabdus alkalitolerans</name>
    <dbReference type="NCBI Taxonomy" id="2282697"/>
    <lineage>
        <taxon>Bacteria</taxon>
        <taxon>Bacillati</taxon>
        <taxon>Bacillota</taxon>
        <taxon>Bacilli</taxon>
        <taxon>Bacillales</taxon>
        <taxon>Bacillaceae</taxon>
        <taxon>Thalassorhabdus</taxon>
    </lineage>
</organism>